<protein>
    <submittedName>
        <fullName evidence="1">Protein ACCELERATED CELL DEATH 6</fullName>
    </submittedName>
</protein>
<dbReference type="EMBL" id="CM045764">
    <property type="protein sequence ID" value="KAI8007062.1"/>
    <property type="molecule type" value="Genomic_DNA"/>
</dbReference>
<evidence type="ECO:0000313" key="1">
    <source>
        <dbReference type="EMBL" id="KAI8007062.1"/>
    </source>
</evidence>
<organism evidence="1 2">
    <name type="scientific">Camellia lanceoleosa</name>
    <dbReference type="NCBI Taxonomy" id="1840588"/>
    <lineage>
        <taxon>Eukaryota</taxon>
        <taxon>Viridiplantae</taxon>
        <taxon>Streptophyta</taxon>
        <taxon>Embryophyta</taxon>
        <taxon>Tracheophyta</taxon>
        <taxon>Spermatophyta</taxon>
        <taxon>Magnoliopsida</taxon>
        <taxon>eudicotyledons</taxon>
        <taxon>Gunneridae</taxon>
        <taxon>Pentapetalae</taxon>
        <taxon>asterids</taxon>
        <taxon>Ericales</taxon>
        <taxon>Theaceae</taxon>
        <taxon>Camellia</taxon>
    </lineage>
</organism>
<keyword evidence="2" id="KW-1185">Reference proteome</keyword>
<evidence type="ECO:0000313" key="2">
    <source>
        <dbReference type="Proteomes" id="UP001060215"/>
    </source>
</evidence>
<reference evidence="1 2" key="1">
    <citation type="journal article" date="2022" name="Plant J.">
        <title>Chromosome-level genome of Camellia lanceoleosa provides a valuable resource for understanding genome evolution and self-incompatibility.</title>
        <authorList>
            <person name="Gong W."/>
            <person name="Xiao S."/>
            <person name="Wang L."/>
            <person name="Liao Z."/>
            <person name="Chang Y."/>
            <person name="Mo W."/>
            <person name="Hu G."/>
            <person name="Li W."/>
            <person name="Zhao G."/>
            <person name="Zhu H."/>
            <person name="Hu X."/>
            <person name="Ji K."/>
            <person name="Xiang X."/>
            <person name="Song Q."/>
            <person name="Yuan D."/>
            <person name="Jin S."/>
            <person name="Zhang L."/>
        </authorList>
    </citation>
    <scope>NUCLEOTIDE SEQUENCE [LARGE SCALE GENOMIC DNA]</scope>
    <source>
        <strain evidence="1">SQ_2022a</strain>
    </source>
</reference>
<accession>A0ACC0H2X3</accession>
<comment type="caution">
    <text evidence="1">The sequence shown here is derived from an EMBL/GenBank/DDBJ whole genome shotgun (WGS) entry which is preliminary data.</text>
</comment>
<name>A0ACC0H2X3_9ERIC</name>
<proteinExistence type="predicted"/>
<dbReference type="Proteomes" id="UP001060215">
    <property type="component" value="Chromosome 7"/>
</dbReference>
<sequence>MVDTQREANIRVYEPLMTWKLIVNPFPQNSNESSYPDNKSIPNSGMARSMNPELYRATIIGDIDRFIRALEDRENCLVIVTQVSPQGNTVLHIAAGLGHDRLIEFILRNNHDLVKVKNSKSDLVFHLSVSAGHLFTINLLASSLRQNEFMDVLKEQNKDMNTALHAALKKHHKESPLYMAAEAGWADLVKLMMGNKLVAIGSDYVNDRINGKSLVHAAFTGKSREVLDIVLSKNSVLIRSIDEEGRSPLSHAGVSYLLDKFIQGTYQRNQNEFLRRCPDSSEILNKQGQNIVHVAAKNGKDNVIKYVLKTPELEKFINERDEKGNTPLHLATMHWRPKIVNSLTWDKRVRLELVNDAGLTALDVAEKYIGTAPPFRKRLTWMALKSAGAPRSKHQKPNRHSSRKWKPPNMENYKERINTLMLVLTIIATVTFTAGFTVPGGYKSSTPDEGTATLLNSNYFKAFLISNTIAMYSSVIAIVTLIWAYLGDLNLVFFALRLAMPLLLSLAMMSLAFMAGVCLVVSNLAWLDDVIQILGMIFFPLSWHSLFLFISRILLVRGPYDSSLTMF</sequence>
<gene>
    <name evidence="1" type="ORF">LOK49_LG07G02252</name>
</gene>